<feature type="compositionally biased region" description="Basic and acidic residues" evidence="1">
    <location>
        <begin position="27"/>
        <end position="38"/>
    </location>
</feature>
<protein>
    <submittedName>
        <fullName evidence="2">Uncharacterized protein</fullName>
    </submittedName>
</protein>
<organism evidence="2">
    <name type="scientific">Rhipicephalus zambeziensis</name>
    <dbReference type="NCBI Taxonomy" id="60191"/>
    <lineage>
        <taxon>Eukaryota</taxon>
        <taxon>Metazoa</taxon>
        <taxon>Ecdysozoa</taxon>
        <taxon>Arthropoda</taxon>
        <taxon>Chelicerata</taxon>
        <taxon>Arachnida</taxon>
        <taxon>Acari</taxon>
        <taxon>Parasitiformes</taxon>
        <taxon>Ixodida</taxon>
        <taxon>Ixodoidea</taxon>
        <taxon>Ixodidae</taxon>
        <taxon>Rhipicephalinae</taxon>
        <taxon>Rhipicephalus</taxon>
        <taxon>Rhipicephalus</taxon>
    </lineage>
</organism>
<reference evidence="2" key="1">
    <citation type="journal article" date="2017" name="Parasit. Vectors">
        <title>Sialotranscriptomics of Rhipicephalus zambeziensis reveals intricate expression profiles of secretory proteins and suggests tight temporal transcriptional regulation during blood-feeding.</title>
        <authorList>
            <person name="de Castro M.H."/>
            <person name="de Klerk D."/>
            <person name="Pienaar R."/>
            <person name="Rees D.J.G."/>
            <person name="Mans B.J."/>
        </authorList>
    </citation>
    <scope>NUCLEOTIDE SEQUENCE</scope>
    <source>
        <tissue evidence="2">Salivary glands</tissue>
    </source>
</reference>
<feature type="compositionally biased region" description="Basic and acidic residues" evidence="1">
    <location>
        <begin position="52"/>
        <end position="62"/>
    </location>
</feature>
<name>A0A224Y925_9ACAR</name>
<proteinExistence type="predicted"/>
<sequence>MLQQQMVMGREERQAARNMQRASQAESTHEMSIHRTSADCHSSTLKARCSNTKKDARNERTSIHKTSAKTATMVTSCVSSALLS</sequence>
<dbReference type="EMBL" id="GFPF01003032">
    <property type="protein sequence ID" value="MAA14178.1"/>
    <property type="molecule type" value="Transcribed_RNA"/>
</dbReference>
<evidence type="ECO:0000256" key="1">
    <source>
        <dbReference type="SAM" id="MobiDB-lite"/>
    </source>
</evidence>
<feature type="region of interest" description="Disordered" evidence="1">
    <location>
        <begin position="1"/>
        <end position="65"/>
    </location>
</feature>
<dbReference type="AlphaFoldDB" id="A0A224Y925"/>
<accession>A0A224Y925</accession>
<evidence type="ECO:0000313" key="2">
    <source>
        <dbReference type="EMBL" id="MAA14178.1"/>
    </source>
</evidence>